<dbReference type="Pfam" id="PF04954">
    <property type="entry name" value="SIP"/>
    <property type="match status" value="1"/>
</dbReference>
<dbReference type="SUPFAM" id="SSF63380">
    <property type="entry name" value="Riboflavin synthase domain-like"/>
    <property type="match status" value="1"/>
</dbReference>
<dbReference type="InterPro" id="IPR039374">
    <property type="entry name" value="SIP_fam"/>
</dbReference>
<dbReference type="InterPro" id="IPR007037">
    <property type="entry name" value="SIP_rossman_dom"/>
</dbReference>
<dbReference type="Gene3D" id="2.40.30.10">
    <property type="entry name" value="Translation factors"/>
    <property type="match status" value="1"/>
</dbReference>
<dbReference type="InterPro" id="IPR017927">
    <property type="entry name" value="FAD-bd_FR_type"/>
</dbReference>
<dbReference type="AlphaFoldDB" id="A0A316TGS5"/>
<organism evidence="2 3">
    <name type="scientific">Nocardioides silvaticus</name>
    <dbReference type="NCBI Taxonomy" id="2201891"/>
    <lineage>
        <taxon>Bacteria</taxon>
        <taxon>Bacillati</taxon>
        <taxon>Actinomycetota</taxon>
        <taxon>Actinomycetes</taxon>
        <taxon>Propionibacteriales</taxon>
        <taxon>Nocardioidaceae</taxon>
        <taxon>Nocardioides</taxon>
    </lineage>
</organism>
<gene>
    <name evidence="2" type="ORF">DJ010_14745</name>
</gene>
<dbReference type="Gene3D" id="3.40.50.80">
    <property type="entry name" value="Nucleotide-binding domain of ferredoxin-NADP reductase (FNR) module"/>
    <property type="match status" value="1"/>
</dbReference>
<dbReference type="EMBL" id="QGDD01000006">
    <property type="protein sequence ID" value="PWN02355.1"/>
    <property type="molecule type" value="Genomic_DNA"/>
</dbReference>
<name>A0A316TGS5_9ACTN</name>
<accession>A0A316TGS5</accession>
<dbReference type="OrthoDB" id="3291337at2"/>
<dbReference type="InterPro" id="IPR017938">
    <property type="entry name" value="Riboflavin_synthase-like_b-brl"/>
</dbReference>
<dbReference type="PANTHER" id="PTHR30157">
    <property type="entry name" value="FERRIC REDUCTASE, NADPH-DEPENDENT"/>
    <property type="match status" value="1"/>
</dbReference>
<dbReference type="Proteomes" id="UP000245507">
    <property type="component" value="Unassembled WGS sequence"/>
</dbReference>
<reference evidence="2 3" key="1">
    <citation type="submission" date="2018-05" db="EMBL/GenBank/DDBJ databases">
        <title>Nocardioides silvaticus genome.</title>
        <authorList>
            <person name="Li C."/>
            <person name="Wang G."/>
        </authorList>
    </citation>
    <scope>NUCLEOTIDE SEQUENCE [LARGE SCALE GENOMIC DNA]</scope>
    <source>
        <strain evidence="2 3">CCTCC AB 2018079</strain>
    </source>
</reference>
<dbReference type="InterPro" id="IPR013113">
    <property type="entry name" value="SIP_FAD-bd"/>
</dbReference>
<dbReference type="RefSeq" id="WP_109695042.1">
    <property type="nucleotide sequence ID" value="NZ_QGDD01000006.1"/>
</dbReference>
<keyword evidence="3" id="KW-1185">Reference proteome</keyword>
<proteinExistence type="predicted"/>
<protein>
    <recommendedName>
        <fullName evidence="1">FAD-binding FR-type domain-containing protein</fullName>
    </recommendedName>
</protein>
<dbReference type="PANTHER" id="PTHR30157:SF0">
    <property type="entry name" value="NADPH-DEPENDENT FERRIC-CHELATE REDUCTASE"/>
    <property type="match status" value="1"/>
</dbReference>
<evidence type="ECO:0000313" key="2">
    <source>
        <dbReference type="EMBL" id="PWN02355.1"/>
    </source>
</evidence>
<dbReference type="CDD" id="cd06193">
    <property type="entry name" value="siderophore_interacting"/>
    <property type="match status" value="1"/>
</dbReference>
<dbReference type="Pfam" id="PF08021">
    <property type="entry name" value="FAD_binding_9"/>
    <property type="match status" value="1"/>
</dbReference>
<evidence type="ECO:0000313" key="3">
    <source>
        <dbReference type="Proteomes" id="UP000245507"/>
    </source>
</evidence>
<sequence length="254" mass="27509">MPKPITPLTVTAAELLGPAMMRVSFAGDLAAFEGYDDTDRYVKLLFTPDGSPDLTRMADGERPAVRSYTVLDLDVVAGTFAIDFALHGSGFAMRWAREVRAGAEISVQGPGSGYTPDPTADWYLLVGDDAALPAVRQSLAALPPDAQGYAVVQVGREAERLPLPAPRGVEVHWLHRDDDSPSLADAVRALAWREGRVDVFVHGEAQTVMQEIRPYLAAQGVDCRAASISGYWKRGLVDEEFRAWKRELAAAEAG</sequence>
<evidence type="ECO:0000259" key="1">
    <source>
        <dbReference type="PROSITE" id="PS51384"/>
    </source>
</evidence>
<dbReference type="GO" id="GO:0016491">
    <property type="term" value="F:oxidoreductase activity"/>
    <property type="evidence" value="ECO:0007669"/>
    <property type="project" value="InterPro"/>
</dbReference>
<feature type="domain" description="FAD-binding FR-type" evidence="1">
    <location>
        <begin position="3"/>
        <end position="117"/>
    </location>
</feature>
<comment type="caution">
    <text evidence="2">The sequence shown here is derived from an EMBL/GenBank/DDBJ whole genome shotgun (WGS) entry which is preliminary data.</text>
</comment>
<dbReference type="InterPro" id="IPR039261">
    <property type="entry name" value="FNR_nucleotide-bd"/>
</dbReference>
<dbReference type="PROSITE" id="PS51384">
    <property type="entry name" value="FAD_FR"/>
    <property type="match status" value="1"/>
</dbReference>